<name>A0A127I6A9_PSEAZ</name>
<gene>
    <name evidence="2" type="ORF">AYR47_30500</name>
</gene>
<sequence length="59" mass="6480">MNKFAWLFLCLTAITGILGLNAESHDSQTTAFIASGVFASLLLLTLILGRRIKFDPVLR</sequence>
<feature type="transmembrane region" description="Helical" evidence="1">
    <location>
        <begin position="29"/>
        <end position="49"/>
    </location>
</feature>
<dbReference type="Proteomes" id="UP000070516">
    <property type="component" value="Chromosome"/>
</dbReference>
<keyword evidence="1" id="KW-0812">Transmembrane</keyword>
<proteinExistence type="predicted"/>
<dbReference type="InterPro" id="IPR049711">
    <property type="entry name" value="PA3371-like"/>
</dbReference>
<keyword evidence="1" id="KW-1133">Transmembrane helix</keyword>
<organism evidence="2 3">
    <name type="scientific">Pseudomonas azotoformans</name>
    <dbReference type="NCBI Taxonomy" id="47878"/>
    <lineage>
        <taxon>Bacteria</taxon>
        <taxon>Pseudomonadati</taxon>
        <taxon>Pseudomonadota</taxon>
        <taxon>Gammaproteobacteria</taxon>
        <taxon>Pseudomonadales</taxon>
        <taxon>Pseudomonadaceae</taxon>
        <taxon>Pseudomonas</taxon>
    </lineage>
</organism>
<evidence type="ECO:0000313" key="3">
    <source>
        <dbReference type="Proteomes" id="UP000070516"/>
    </source>
</evidence>
<dbReference type="RefSeq" id="WP_033901294.1">
    <property type="nucleotide sequence ID" value="NZ_CP014546.1"/>
</dbReference>
<dbReference type="KEGG" id="pazo:AYR47_30500"/>
<evidence type="ECO:0000313" key="2">
    <source>
        <dbReference type="EMBL" id="AMN82369.1"/>
    </source>
</evidence>
<dbReference type="EMBL" id="CP014546">
    <property type="protein sequence ID" value="AMN82369.1"/>
    <property type="molecule type" value="Genomic_DNA"/>
</dbReference>
<accession>A0A127I6A9</accession>
<evidence type="ECO:0000256" key="1">
    <source>
        <dbReference type="SAM" id="Phobius"/>
    </source>
</evidence>
<protein>
    <submittedName>
        <fullName evidence="2">Uncharacterized protein</fullName>
    </submittedName>
</protein>
<reference evidence="2 3" key="1">
    <citation type="submission" date="2016-02" db="EMBL/GenBank/DDBJ databases">
        <title>Complete genome sequence of Pseudomonas azotoformans S4.</title>
        <authorList>
            <person name="Fang Y."/>
            <person name="Wu L."/>
            <person name="Feng G."/>
        </authorList>
    </citation>
    <scope>NUCLEOTIDE SEQUENCE [LARGE SCALE GENOMIC DNA]</scope>
    <source>
        <strain evidence="2 3">S4</strain>
    </source>
</reference>
<keyword evidence="1" id="KW-0472">Membrane</keyword>
<dbReference type="NCBIfam" id="NF041882">
    <property type="entry name" value="PA3371_fam"/>
    <property type="match status" value="1"/>
</dbReference>
<dbReference type="AlphaFoldDB" id="A0A127I6A9"/>